<evidence type="ECO:0000256" key="2">
    <source>
        <dbReference type="ARBA" id="ARBA00022448"/>
    </source>
</evidence>
<dbReference type="RefSeq" id="WP_016148406.1">
    <property type="nucleotide sequence ID" value="NZ_CABKSA010000002.1"/>
</dbReference>
<evidence type="ECO:0000313" key="10">
    <source>
        <dbReference type="Proteomes" id="UP000195897"/>
    </source>
</evidence>
<dbReference type="Pfam" id="PF01880">
    <property type="entry name" value="Desulfoferrodox"/>
    <property type="match status" value="1"/>
</dbReference>
<keyword evidence="3" id="KW-0479">Metal-binding</keyword>
<dbReference type="Proteomes" id="UP000195897">
    <property type="component" value="Unassembled WGS sequence"/>
</dbReference>
<reference evidence="9 10" key="1">
    <citation type="submission" date="2017-04" db="EMBL/GenBank/DDBJ databases">
        <title>Function of individual gut microbiota members based on whole genome sequencing of pure cultures obtained from chicken caecum.</title>
        <authorList>
            <person name="Medvecky M."/>
            <person name="Cejkova D."/>
            <person name="Polansky O."/>
            <person name="Karasova D."/>
            <person name="Kubasova T."/>
            <person name="Cizek A."/>
            <person name="Rychlik I."/>
        </authorList>
    </citation>
    <scope>NUCLEOTIDE SEQUENCE [LARGE SCALE GENOMIC DNA]</scope>
    <source>
        <strain evidence="9">An179</strain>
        <strain evidence="10">An180</strain>
    </source>
</reference>
<sequence>MELNFYLCKHCGNVVEKVVDHKVPVICCGEKMQLLDPAMSEGAGEKHLPVLSIEGNQVKVSVGSVAHPMEEKHFIGFIALHTENGVQRKNLNPGDAPEAVFALADGDKVIAAYAYCNLHGLWKANA</sequence>
<comment type="caution">
    <text evidence="7">The sequence shown here is derived from an EMBL/GenBank/DDBJ whole genome shotgun (WGS) entry which is preliminary data.</text>
</comment>
<dbReference type="Proteomes" id="UP000195326">
    <property type="component" value="Unassembled WGS sequence"/>
</dbReference>
<dbReference type="SUPFAM" id="SSF57802">
    <property type="entry name" value="Rubredoxin-like"/>
    <property type="match status" value="1"/>
</dbReference>
<accession>A0A1Y4LFP2</accession>
<reference evidence="7" key="2">
    <citation type="journal article" date="2018" name="BMC Genomics">
        <title>Whole genome sequencing and function prediction of 133 gut anaerobes isolated from chicken caecum in pure cultures.</title>
        <authorList>
            <person name="Medvecky M."/>
            <person name="Cejkova D."/>
            <person name="Polansky O."/>
            <person name="Karasova D."/>
            <person name="Kubasova T."/>
            <person name="Cizek A."/>
            <person name="Rychlik I."/>
        </authorList>
    </citation>
    <scope>NUCLEOTIDE SEQUENCE</scope>
    <source>
        <strain evidence="8">An179</strain>
        <strain evidence="7">An180</strain>
    </source>
</reference>
<dbReference type="EMBL" id="NFKL01000003">
    <property type="protein sequence ID" value="OUP60280.1"/>
    <property type="molecule type" value="Genomic_DNA"/>
</dbReference>
<dbReference type="InterPro" id="IPR036073">
    <property type="entry name" value="Desulfoferrodoxin_Fe-bd_dom_sf"/>
</dbReference>
<evidence type="ECO:0000313" key="9">
    <source>
        <dbReference type="Proteomes" id="UP000195326"/>
    </source>
</evidence>
<dbReference type="STRING" id="501571.GCA_900143195_00364"/>
<keyword evidence="4" id="KW-0249">Electron transport</keyword>
<dbReference type="InterPro" id="IPR051233">
    <property type="entry name" value="Desulfoferrodoxin_SOR"/>
</dbReference>
<dbReference type="SUPFAM" id="SSF49367">
    <property type="entry name" value="Superoxide reductase-like"/>
    <property type="match status" value="1"/>
</dbReference>
<dbReference type="AlphaFoldDB" id="A0A1Y4LFP2"/>
<evidence type="ECO:0000256" key="3">
    <source>
        <dbReference type="ARBA" id="ARBA00022723"/>
    </source>
</evidence>
<dbReference type="PANTHER" id="PTHR36541">
    <property type="entry name" value="SUPEROXIDE REDUCTASE-RELATED"/>
    <property type="match status" value="1"/>
</dbReference>
<dbReference type="InterPro" id="IPR002742">
    <property type="entry name" value="Desulfoferrodoxin_Fe-bd_dom"/>
</dbReference>
<dbReference type="PANTHER" id="PTHR36541:SF1">
    <property type="entry name" value="SUPEROXIDE REDUCTASE-RELATED"/>
    <property type="match status" value="1"/>
</dbReference>
<evidence type="ECO:0000313" key="7">
    <source>
        <dbReference type="EMBL" id="OUP54329.1"/>
    </source>
</evidence>
<comment type="similarity">
    <text evidence="1">Belongs to the desulfoferrodoxin family.</text>
</comment>
<keyword evidence="5" id="KW-0408">Iron</keyword>
<name>A0A1Y4LFP2_9FIRM</name>
<proteinExistence type="inferred from homology"/>
<dbReference type="GO" id="GO:0005506">
    <property type="term" value="F:iron ion binding"/>
    <property type="evidence" value="ECO:0007669"/>
    <property type="project" value="InterPro"/>
</dbReference>
<evidence type="ECO:0000259" key="6">
    <source>
        <dbReference type="Pfam" id="PF01880"/>
    </source>
</evidence>
<feature type="domain" description="Desulfoferrodoxin ferrous iron-binding" evidence="6">
    <location>
        <begin position="42"/>
        <end position="124"/>
    </location>
</feature>
<evidence type="ECO:0000313" key="8">
    <source>
        <dbReference type="EMBL" id="OUP60280.1"/>
    </source>
</evidence>
<evidence type="ECO:0000256" key="4">
    <source>
        <dbReference type="ARBA" id="ARBA00022982"/>
    </source>
</evidence>
<keyword evidence="2" id="KW-0813">Transport</keyword>
<dbReference type="NCBIfam" id="TIGR00332">
    <property type="entry name" value="neela_ferrous"/>
    <property type="match status" value="1"/>
</dbReference>
<organism evidence="7 10">
    <name type="scientific">Butyricicoccus pullicaecorum</name>
    <dbReference type="NCBI Taxonomy" id="501571"/>
    <lineage>
        <taxon>Bacteria</taxon>
        <taxon>Bacillati</taxon>
        <taxon>Bacillota</taxon>
        <taxon>Clostridia</taxon>
        <taxon>Eubacteriales</taxon>
        <taxon>Butyricicoccaceae</taxon>
        <taxon>Butyricicoccus</taxon>
    </lineage>
</organism>
<dbReference type="EMBL" id="NFKK01000001">
    <property type="protein sequence ID" value="OUP54329.1"/>
    <property type="molecule type" value="Genomic_DNA"/>
</dbReference>
<dbReference type="Gene3D" id="2.60.40.730">
    <property type="entry name" value="SOR catalytic domain"/>
    <property type="match status" value="1"/>
</dbReference>
<evidence type="ECO:0000256" key="5">
    <source>
        <dbReference type="ARBA" id="ARBA00023004"/>
    </source>
</evidence>
<evidence type="ECO:0000256" key="1">
    <source>
        <dbReference type="ARBA" id="ARBA00005941"/>
    </source>
</evidence>
<dbReference type="GO" id="GO:0050605">
    <property type="term" value="F:superoxide reductase activity"/>
    <property type="evidence" value="ECO:0007669"/>
    <property type="project" value="UniProtKB-EC"/>
</dbReference>
<protein>
    <submittedName>
        <fullName evidence="7">Desulfoferrodoxin</fullName>
    </submittedName>
</protein>
<gene>
    <name evidence="8" type="ORF">B5F15_03195</name>
    <name evidence="7" type="ORF">B5F17_00070</name>
</gene>